<dbReference type="InterPro" id="IPR018356">
    <property type="entry name" value="Tscrpt_reg_HTH_DeoR_CS"/>
</dbReference>
<dbReference type="HOGENOM" id="CLU_060699_1_3_9"/>
<dbReference type="Gene3D" id="3.40.50.1360">
    <property type="match status" value="1"/>
</dbReference>
<dbReference type="Pfam" id="PF00455">
    <property type="entry name" value="DeoRC"/>
    <property type="match status" value="1"/>
</dbReference>
<dbReference type="Gene3D" id="1.10.10.10">
    <property type="entry name" value="Winged helix-like DNA-binding domain superfamily/Winged helix DNA-binding domain"/>
    <property type="match status" value="1"/>
</dbReference>
<evidence type="ECO:0000256" key="2">
    <source>
        <dbReference type="ARBA" id="ARBA00023125"/>
    </source>
</evidence>
<keyword evidence="2" id="KW-0238">DNA-binding</keyword>
<reference evidence="5" key="1">
    <citation type="submission" date="2009-02" db="EMBL/GenBank/DDBJ databases">
        <authorList>
            <person name="Fulton L."/>
            <person name="Clifton S."/>
            <person name="Fulton B."/>
            <person name="Xu J."/>
            <person name="Minx P."/>
            <person name="Pepin K.H."/>
            <person name="Johnson M."/>
            <person name="Bhonagiri V."/>
            <person name="Nash W.E."/>
            <person name="Mardis E.R."/>
            <person name="Wilson R.K."/>
        </authorList>
    </citation>
    <scope>NUCLEOTIDE SEQUENCE [LARGE SCALE GENOMIC DNA]</scope>
    <source>
        <strain evidence="5">DSM 15053</strain>
    </source>
</reference>
<dbReference type="InterPro" id="IPR001034">
    <property type="entry name" value="DeoR_HTH"/>
</dbReference>
<accession>C0BXJ8</accession>
<dbReference type="eggNOG" id="COG1349">
    <property type="taxonomic scope" value="Bacteria"/>
</dbReference>
<dbReference type="AlphaFoldDB" id="C0BXJ8"/>
<sequence>MIMTDKKTGGNVMLAEERYNAILRLVNDKKTVTVQELTEQLDTSESTIRRDLTVLHRKGSLIKVHGGATALNPEFMTKDAALSVRRDLNIEEKVAIAKYAAALVEKDDFVYMDAGSSVDLMIEHITEQEAVYVTNAIGHAQKLLKKGCRVYLLGGELKETTEAIVGAEAIEGLKKYNFTKGFFGANGVSREKGFTTPDITEALVKEKAVEQCRKSYMLSDSSKINQISPVTFAAFEDGILVTTRLKDESYRACRNVVEVE</sequence>
<dbReference type="SUPFAM" id="SSF46785">
    <property type="entry name" value="Winged helix' DNA-binding domain"/>
    <property type="match status" value="1"/>
</dbReference>
<dbReference type="InterPro" id="IPR037171">
    <property type="entry name" value="NagB/RpiA_transferase-like"/>
</dbReference>
<dbReference type="STRING" id="553973.CLOHYLEM_04535"/>
<evidence type="ECO:0000313" key="5">
    <source>
        <dbReference type="EMBL" id="EEG75305.1"/>
    </source>
</evidence>
<organism evidence="5 6">
    <name type="scientific">[Clostridium] hylemonae DSM 15053</name>
    <dbReference type="NCBI Taxonomy" id="553973"/>
    <lineage>
        <taxon>Bacteria</taxon>
        <taxon>Bacillati</taxon>
        <taxon>Bacillota</taxon>
        <taxon>Clostridia</taxon>
        <taxon>Lachnospirales</taxon>
        <taxon>Lachnospiraceae</taxon>
    </lineage>
</organism>
<dbReference type="GO" id="GO:0003677">
    <property type="term" value="F:DNA binding"/>
    <property type="evidence" value="ECO:0007669"/>
    <property type="project" value="UniProtKB-KW"/>
</dbReference>
<name>C0BXJ8_9FIRM</name>
<dbReference type="EMBL" id="ABYI02000012">
    <property type="protein sequence ID" value="EEG75305.1"/>
    <property type="molecule type" value="Genomic_DNA"/>
</dbReference>
<dbReference type="PANTHER" id="PTHR30363:SF56">
    <property type="entry name" value="TRANSCRIPTIONAL REGULATOR, DEOR FAMILY"/>
    <property type="match status" value="1"/>
</dbReference>
<dbReference type="GO" id="GO:0003700">
    <property type="term" value="F:DNA-binding transcription factor activity"/>
    <property type="evidence" value="ECO:0007669"/>
    <property type="project" value="InterPro"/>
</dbReference>
<evidence type="ECO:0000259" key="4">
    <source>
        <dbReference type="PROSITE" id="PS51000"/>
    </source>
</evidence>
<keyword evidence="6" id="KW-1185">Reference proteome</keyword>
<reference evidence="5" key="2">
    <citation type="submission" date="2013-06" db="EMBL/GenBank/DDBJ databases">
        <title>Draft genome sequence of Clostridium hylemonae (DSM 15053).</title>
        <authorList>
            <person name="Sudarsanam P."/>
            <person name="Ley R."/>
            <person name="Guruge J."/>
            <person name="Turnbaugh P.J."/>
            <person name="Mahowald M."/>
            <person name="Liep D."/>
            <person name="Gordon J."/>
        </authorList>
    </citation>
    <scope>NUCLEOTIDE SEQUENCE</scope>
    <source>
        <strain evidence="5">DSM 15053</strain>
    </source>
</reference>
<dbReference type="Proteomes" id="UP000004893">
    <property type="component" value="Unassembled WGS sequence"/>
</dbReference>
<evidence type="ECO:0000256" key="1">
    <source>
        <dbReference type="ARBA" id="ARBA00023015"/>
    </source>
</evidence>
<feature type="domain" description="HTH deoR-type" evidence="4">
    <location>
        <begin position="15"/>
        <end position="70"/>
    </location>
</feature>
<dbReference type="PANTHER" id="PTHR30363">
    <property type="entry name" value="HTH-TYPE TRANSCRIPTIONAL REGULATOR SRLR-RELATED"/>
    <property type="match status" value="1"/>
</dbReference>
<gene>
    <name evidence="5" type="ORF">CLOHYLEM_04535</name>
</gene>
<dbReference type="InterPro" id="IPR036388">
    <property type="entry name" value="WH-like_DNA-bd_sf"/>
</dbReference>
<dbReference type="InterPro" id="IPR014036">
    <property type="entry name" value="DeoR-like_C"/>
</dbReference>
<protein>
    <submittedName>
        <fullName evidence="5">Transcriptional regulator, DeoR family</fullName>
    </submittedName>
</protein>
<evidence type="ECO:0000313" key="6">
    <source>
        <dbReference type="Proteomes" id="UP000004893"/>
    </source>
</evidence>
<dbReference type="InterPro" id="IPR050313">
    <property type="entry name" value="Carb_Metab_HTH_regulators"/>
</dbReference>
<dbReference type="PROSITE" id="PS51000">
    <property type="entry name" value="HTH_DEOR_2"/>
    <property type="match status" value="1"/>
</dbReference>
<comment type="caution">
    <text evidence="5">The sequence shown here is derived from an EMBL/GenBank/DDBJ whole genome shotgun (WGS) entry which is preliminary data.</text>
</comment>
<dbReference type="PROSITE" id="PS00894">
    <property type="entry name" value="HTH_DEOR_1"/>
    <property type="match status" value="1"/>
</dbReference>
<keyword evidence="1" id="KW-0805">Transcription regulation</keyword>
<dbReference type="SMART" id="SM01134">
    <property type="entry name" value="DeoRC"/>
    <property type="match status" value="1"/>
</dbReference>
<proteinExistence type="predicted"/>
<evidence type="ECO:0000256" key="3">
    <source>
        <dbReference type="ARBA" id="ARBA00023163"/>
    </source>
</evidence>
<dbReference type="SMART" id="SM00420">
    <property type="entry name" value="HTH_DEOR"/>
    <property type="match status" value="1"/>
</dbReference>
<dbReference type="PRINTS" id="PR00037">
    <property type="entry name" value="HTHLACR"/>
</dbReference>
<dbReference type="Pfam" id="PF08220">
    <property type="entry name" value="HTH_DeoR"/>
    <property type="match status" value="1"/>
</dbReference>
<dbReference type="SUPFAM" id="SSF100950">
    <property type="entry name" value="NagB/RpiA/CoA transferase-like"/>
    <property type="match status" value="1"/>
</dbReference>
<keyword evidence="3" id="KW-0804">Transcription</keyword>
<dbReference type="InterPro" id="IPR036390">
    <property type="entry name" value="WH_DNA-bd_sf"/>
</dbReference>